<dbReference type="AlphaFoldDB" id="A0A0A9EUY8"/>
<protein>
    <submittedName>
        <fullName evidence="1">ABCB1</fullName>
    </submittedName>
</protein>
<organism evidence="1">
    <name type="scientific">Arundo donax</name>
    <name type="common">Giant reed</name>
    <name type="synonym">Donax arundinaceus</name>
    <dbReference type="NCBI Taxonomy" id="35708"/>
    <lineage>
        <taxon>Eukaryota</taxon>
        <taxon>Viridiplantae</taxon>
        <taxon>Streptophyta</taxon>
        <taxon>Embryophyta</taxon>
        <taxon>Tracheophyta</taxon>
        <taxon>Spermatophyta</taxon>
        <taxon>Magnoliopsida</taxon>
        <taxon>Liliopsida</taxon>
        <taxon>Poales</taxon>
        <taxon>Poaceae</taxon>
        <taxon>PACMAD clade</taxon>
        <taxon>Arundinoideae</taxon>
        <taxon>Arundineae</taxon>
        <taxon>Arundo</taxon>
    </lineage>
</organism>
<reference evidence="1" key="1">
    <citation type="submission" date="2014-09" db="EMBL/GenBank/DDBJ databases">
        <authorList>
            <person name="Magalhaes I.L.F."/>
            <person name="Oliveira U."/>
            <person name="Santos F.R."/>
            <person name="Vidigal T.H.D.A."/>
            <person name="Brescovit A.D."/>
            <person name="Santos A.J."/>
        </authorList>
    </citation>
    <scope>NUCLEOTIDE SEQUENCE</scope>
    <source>
        <tissue evidence="1">Shoot tissue taken approximately 20 cm above the soil surface</tissue>
    </source>
</reference>
<accession>A0A0A9EUY8</accession>
<proteinExistence type="predicted"/>
<evidence type="ECO:0000313" key="1">
    <source>
        <dbReference type="EMBL" id="JAE04540.1"/>
    </source>
</evidence>
<sequence length="39" mass="4304">MRARTVLLPHPLGPTSASVLPARARRQRSWNTCMSGRDG</sequence>
<name>A0A0A9EUY8_ARUDO</name>
<dbReference type="EMBL" id="GBRH01193356">
    <property type="protein sequence ID" value="JAE04540.1"/>
    <property type="molecule type" value="Transcribed_RNA"/>
</dbReference>
<reference evidence="1" key="2">
    <citation type="journal article" date="2015" name="Data Brief">
        <title>Shoot transcriptome of the giant reed, Arundo donax.</title>
        <authorList>
            <person name="Barrero R.A."/>
            <person name="Guerrero F.D."/>
            <person name="Moolhuijzen P."/>
            <person name="Goolsby J.A."/>
            <person name="Tidwell J."/>
            <person name="Bellgard S.E."/>
            <person name="Bellgard M.I."/>
        </authorList>
    </citation>
    <scope>NUCLEOTIDE SEQUENCE</scope>
    <source>
        <tissue evidence="1">Shoot tissue taken approximately 20 cm above the soil surface</tissue>
    </source>
</reference>